<dbReference type="EMBL" id="FNOV01000012">
    <property type="protein sequence ID" value="SDY73673.1"/>
    <property type="molecule type" value="Genomic_DNA"/>
</dbReference>
<reference evidence="2" key="1">
    <citation type="submission" date="2016-10" db="EMBL/GenBank/DDBJ databases">
        <authorList>
            <person name="Varghese N."/>
            <person name="Submissions S."/>
        </authorList>
    </citation>
    <scope>NUCLEOTIDE SEQUENCE [LARGE SCALE GENOMIC DNA]</scope>
    <source>
        <strain evidence="2">CGMCC 1.8975</strain>
    </source>
</reference>
<dbReference type="STRING" id="651662.SAMN04488069_112119"/>
<proteinExistence type="predicted"/>
<dbReference type="Proteomes" id="UP000199249">
    <property type="component" value="Unassembled WGS sequence"/>
</dbReference>
<dbReference type="AlphaFoldDB" id="A0A1H3MAQ6"/>
<name>A0A1H3MAQ6_9BACT</name>
<keyword evidence="2" id="KW-1185">Reference proteome</keyword>
<sequence>MNRLLSLLLLILLFSGLASGATLLLFRTQALPGGVQLEWAAANEPGIVSYGVDRQDGPNDEFDHLTSLTACAQSRYSYFDRDTRPVAASGGAVTYRLTVHTTSGTRSYLSSPTTDDLLGRSWDLIKQMFR</sequence>
<gene>
    <name evidence="1" type="ORF">SAMN04488069_112119</name>
</gene>
<protein>
    <submittedName>
        <fullName evidence="1">Uncharacterized protein</fullName>
    </submittedName>
</protein>
<evidence type="ECO:0000313" key="1">
    <source>
        <dbReference type="EMBL" id="SDY73673.1"/>
    </source>
</evidence>
<organism evidence="1 2">
    <name type="scientific">Hymenobacter psychrophilus</name>
    <dbReference type="NCBI Taxonomy" id="651662"/>
    <lineage>
        <taxon>Bacteria</taxon>
        <taxon>Pseudomonadati</taxon>
        <taxon>Bacteroidota</taxon>
        <taxon>Cytophagia</taxon>
        <taxon>Cytophagales</taxon>
        <taxon>Hymenobacteraceae</taxon>
        <taxon>Hymenobacter</taxon>
    </lineage>
</organism>
<accession>A0A1H3MAQ6</accession>
<evidence type="ECO:0000313" key="2">
    <source>
        <dbReference type="Proteomes" id="UP000199249"/>
    </source>
</evidence>